<organism evidence="1 2">
    <name type="scientific">Phytophthora sojae (strain P6497)</name>
    <name type="common">Soybean stem and root rot agent</name>
    <name type="synonym">Phytophthora megasperma f. sp. glycines</name>
    <dbReference type="NCBI Taxonomy" id="1094619"/>
    <lineage>
        <taxon>Eukaryota</taxon>
        <taxon>Sar</taxon>
        <taxon>Stramenopiles</taxon>
        <taxon>Oomycota</taxon>
        <taxon>Peronosporomycetes</taxon>
        <taxon>Peronosporales</taxon>
        <taxon>Peronosporaceae</taxon>
        <taxon>Phytophthora</taxon>
    </lineage>
</organism>
<dbReference type="KEGG" id="psoj:PHYSODRAFT_482491"/>
<dbReference type="AlphaFoldDB" id="G4YYW1"/>
<reference evidence="1 2" key="1">
    <citation type="journal article" date="2006" name="Science">
        <title>Phytophthora genome sequences uncover evolutionary origins and mechanisms of pathogenesis.</title>
        <authorList>
            <person name="Tyler B.M."/>
            <person name="Tripathy S."/>
            <person name="Zhang X."/>
            <person name="Dehal P."/>
            <person name="Jiang R.H."/>
            <person name="Aerts A."/>
            <person name="Arredondo F.D."/>
            <person name="Baxter L."/>
            <person name="Bensasson D."/>
            <person name="Beynon J.L."/>
            <person name="Chapman J."/>
            <person name="Damasceno C.M."/>
            <person name="Dorrance A.E."/>
            <person name="Dou D."/>
            <person name="Dickerman A.W."/>
            <person name="Dubchak I.L."/>
            <person name="Garbelotto M."/>
            <person name="Gijzen M."/>
            <person name="Gordon S.G."/>
            <person name="Govers F."/>
            <person name="Grunwald N.J."/>
            <person name="Huang W."/>
            <person name="Ivors K.L."/>
            <person name="Jones R.W."/>
            <person name="Kamoun S."/>
            <person name="Krampis K."/>
            <person name="Lamour K.H."/>
            <person name="Lee M.K."/>
            <person name="McDonald W.H."/>
            <person name="Medina M."/>
            <person name="Meijer H.J."/>
            <person name="Nordberg E.K."/>
            <person name="Maclean D.J."/>
            <person name="Ospina-Giraldo M.D."/>
            <person name="Morris P.F."/>
            <person name="Phuntumart V."/>
            <person name="Putnam N.H."/>
            <person name="Rash S."/>
            <person name="Rose J.K."/>
            <person name="Sakihama Y."/>
            <person name="Salamov A.A."/>
            <person name="Savidor A."/>
            <person name="Scheuring C.F."/>
            <person name="Smith B.M."/>
            <person name="Sobral B.W."/>
            <person name="Terry A."/>
            <person name="Torto-Alalibo T.A."/>
            <person name="Win J."/>
            <person name="Xu Z."/>
            <person name="Zhang H."/>
            <person name="Grigoriev I.V."/>
            <person name="Rokhsar D.S."/>
            <person name="Boore J.L."/>
        </authorList>
    </citation>
    <scope>NUCLEOTIDE SEQUENCE [LARGE SCALE GENOMIC DNA]</scope>
    <source>
        <strain evidence="1 2">P6497</strain>
    </source>
</reference>
<dbReference type="Proteomes" id="UP000002640">
    <property type="component" value="Unassembled WGS sequence"/>
</dbReference>
<dbReference type="RefSeq" id="XP_009521541.1">
    <property type="nucleotide sequence ID" value="XM_009523246.1"/>
</dbReference>
<accession>G4YYW1</accession>
<keyword evidence="2" id="KW-1185">Reference proteome</keyword>
<evidence type="ECO:0000313" key="2">
    <source>
        <dbReference type="Proteomes" id="UP000002640"/>
    </source>
</evidence>
<dbReference type="EMBL" id="JH159152">
    <property type="protein sequence ID" value="EGZ26253.1"/>
    <property type="molecule type" value="Genomic_DNA"/>
</dbReference>
<dbReference type="InParanoid" id="G4YYW1"/>
<protein>
    <recommendedName>
        <fullName evidence="3">GAG-pre-integrase domain-containing protein</fullName>
    </recommendedName>
</protein>
<evidence type="ECO:0008006" key="3">
    <source>
        <dbReference type="Google" id="ProtNLM"/>
    </source>
</evidence>
<proteinExistence type="predicted"/>
<evidence type="ECO:0000313" key="1">
    <source>
        <dbReference type="EMBL" id="EGZ26253.1"/>
    </source>
</evidence>
<sequence length="194" mass="22051">GNYSCISIKNVAFDKECGSNLLSAYCLATQGYRHIQAKTGEYLYFLDSNNRFEWHLRLGHVEKDPLIDILSGGIIDGALRLARKDMTRDNFFCRTCALAKSRRMSYWNMIGTKATVPLHTLHLDSLRKMKPEGLNGTAGFKYTLAVVDDATAHKRYFVMKIAQGGWKRVNKSYDTTGNFSYKDEKSELMEVLIS</sequence>
<gene>
    <name evidence="1" type="ORF">PHYSODRAFT_482491</name>
</gene>
<dbReference type="GeneID" id="20655507"/>
<feature type="non-terminal residue" evidence="1">
    <location>
        <position position="1"/>
    </location>
</feature>
<name>G4YYW1_PHYSP</name>